<dbReference type="AlphaFoldDB" id="G2P2R8"/>
<keyword evidence="6 7" id="KW-0472">Membrane</keyword>
<proteinExistence type="inferred from homology"/>
<keyword evidence="3" id="KW-1003">Cell membrane</keyword>
<feature type="transmembrane region" description="Helical" evidence="7">
    <location>
        <begin position="338"/>
        <end position="357"/>
    </location>
</feature>
<comment type="subcellular location">
    <subcellularLocation>
        <location evidence="1">Cell membrane</location>
        <topology evidence="1">Multi-pass membrane protein</topology>
    </subcellularLocation>
</comment>
<feature type="transmembrane region" description="Helical" evidence="7">
    <location>
        <begin position="227"/>
        <end position="244"/>
    </location>
</feature>
<name>G2P2R8_STRV4</name>
<protein>
    <submittedName>
        <fullName evidence="9">Secretion protein snm4</fullName>
    </submittedName>
</protein>
<evidence type="ECO:0000256" key="5">
    <source>
        <dbReference type="ARBA" id="ARBA00022989"/>
    </source>
</evidence>
<dbReference type="Pfam" id="PF08817">
    <property type="entry name" value="YukD"/>
    <property type="match status" value="1"/>
</dbReference>
<keyword evidence="5 7" id="KW-1133">Transmembrane helix</keyword>
<feature type="transmembrane region" description="Helical" evidence="7">
    <location>
        <begin position="363"/>
        <end position="381"/>
    </location>
</feature>
<keyword evidence="10" id="KW-1185">Reference proteome</keyword>
<organism evidence="9 10">
    <name type="scientific">Streptomyces violaceusniger (strain Tu 4113)</name>
    <dbReference type="NCBI Taxonomy" id="653045"/>
    <lineage>
        <taxon>Bacteria</taxon>
        <taxon>Bacillati</taxon>
        <taxon>Actinomycetota</taxon>
        <taxon>Actinomycetes</taxon>
        <taxon>Kitasatosporales</taxon>
        <taxon>Streptomycetaceae</taxon>
        <taxon>Streptomyces</taxon>
        <taxon>Streptomyces violaceusniger group</taxon>
    </lineage>
</organism>
<sequence>MGLRRRRPRHPWGVQPDDRFERVVAAGTTSGTELSRVTLVGERRRIDLVLPSQEPIGRLLPEILRLLDDQVAARPSSRHLVTASGSALAQDSTLLSAGVPDGAVLRLVRVEDAPSAPVVHDVSDEVAEDLGLRAWRWRPAARRMSAGVALLVWVLTAGLVARGEFASSSVMSVLLLAALVLASAGALAGRAAHRGVATALIVAAGALGVLGAWTLADAQAWSGAARLAGTAGAVAVALLLLGWFSPLGRGGLMGAGAVAVMALGWQVALALQGGGATAVGQARVGAVLAVVSVVVLSVVPRLAMMASGLSALDDRRSGGTSVSRHEVATALTATHRGLALATLVVSVSVGAAGFLALRSPTVWTVLLAVVVAVVVSLRARAFPLTVEIVGVLLASVVVVLRLIAVWLERSSAYGPLAALVALAVISLGALAVQPAEHVRVRLRRAGDLAESAGVCALLPLLIGVFGVYGRLLDTFA</sequence>
<evidence type="ECO:0000313" key="10">
    <source>
        <dbReference type="Proteomes" id="UP000008703"/>
    </source>
</evidence>
<feature type="transmembrane region" description="Helical" evidence="7">
    <location>
        <begin position="388"/>
        <end position="407"/>
    </location>
</feature>
<dbReference type="HOGENOM" id="CLU_049879_0_0_11"/>
<keyword evidence="4 7" id="KW-0812">Transmembrane</keyword>
<dbReference type="eggNOG" id="ENOG502ZCKP">
    <property type="taxonomic scope" value="Bacteria"/>
</dbReference>
<accession>G2P2R8</accession>
<feature type="transmembrane region" description="Helical" evidence="7">
    <location>
        <begin position="284"/>
        <end position="303"/>
    </location>
</feature>
<feature type="transmembrane region" description="Helical" evidence="7">
    <location>
        <begin position="452"/>
        <end position="471"/>
    </location>
</feature>
<evidence type="ECO:0000313" key="9">
    <source>
        <dbReference type="EMBL" id="AEM82419.1"/>
    </source>
</evidence>
<feature type="transmembrane region" description="Helical" evidence="7">
    <location>
        <begin position="251"/>
        <end position="272"/>
    </location>
</feature>
<feature type="transmembrane region" description="Helical" evidence="7">
    <location>
        <begin position="196"/>
        <end position="215"/>
    </location>
</feature>
<feature type="transmembrane region" description="Helical" evidence="7">
    <location>
        <begin position="413"/>
        <end position="432"/>
    </location>
</feature>
<gene>
    <name evidence="9" type="ORF">Strvi_2708</name>
</gene>
<feature type="transmembrane region" description="Helical" evidence="7">
    <location>
        <begin position="169"/>
        <end position="189"/>
    </location>
</feature>
<dbReference type="EMBL" id="CP002994">
    <property type="protein sequence ID" value="AEM82419.1"/>
    <property type="molecule type" value="Genomic_DNA"/>
</dbReference>
<evidence type="ECO:0000256" key="7">
    <source>
        <dbReference type="SAM" id="Phobius"/>
    </source>
</evidence>
<evidence type="ECO:0000256" key="6">
    <source>
        <dbReference type="ARBA" id="ARBA00023136"/>
    </source>
</evidence>
<evidence type="ECO:0000256" key="1">
    <source>
        <dbReference type="ARBA" id="ARBA00004651"/>
    </source>
</evidence>
<feature type="transmembrane region" description="Helical" evidence="7">
    <location>
        <begin position="144"/>
        <end position="163"/>
    </location>
</feature>
<dbReference type="InterPro" id="IPR006707">
    <property type="entry name" value="T7SS_EccD"/>
</dbReference>
<evidence type="ECO:0000256" key="3">
    <source>
        <dbReference type="ARBA" id="ARBA00022475"/>
    </source>
</evidence>
<dbReference type="GO" id="GO:0005886">
    <property type="term" value="C:plasma membrane"/>
    <property type="evidence" value="ECO:0007669"/>
    <property type="project" value="UniProtKB-SubCell"/>
</dbReference>
<reference evidence="9" key="1">
    <citation type="submission" date="2011-08" db="EMBL/GenBank/DDBJ databases">
        <title>Complete sequence of chromosome of Streptomyces violaceusniger Tu 4113.</title>
        <authorList>
            <consortium name="US DOE Joint Genome Institute"/>
            <person name="Lucas S."/>
            <person name="Han J."/>
            <person name="Lapidus A."/>
            <person name="Cheng J.-F."/>
            <person name="Goodwin L."/>
            <person name="Pitluck S."/>
            <person name="Peters L."/>
            <person name="Ivanova N."/>
            <person name="Daligault H."/>
            <person name="Detter J.C."/>
            <person name="Han C."/>
            <person name="Tapia R."/>
            <person name="Land M."/>
            <person name="Hauser L."/>
            <person name="Kyrpides N."/>
            <person name="Ivanova N."/>
            <person name="Pagani I."/>
            <person name="Hagen A."/>
            <person name="Katz L."/>
            <person name="Fiedler H.-P."/>
            <person name="Keasling J."/>
            <person name="Fortman J."/>
            <person name="Woyke T."/>
        </authorList>
    </citation>
    <scope>NUCLEOTIDE SEQUENCE [LARGE SCALE GENOMIC DNA]</scope>
    <source>
        <strain evidence="9">Tu 4113</strain>
    </source>
</reference>
<evidence type="ECO:0000259" key="8">
    <source>
        <dbReference type="Pfam" id="PF19053"/>
    </source>
</evidence>
<feature type="domain" description="EccD-like transmembrane" evidence="8">
    <location>
        <begin position="141"/>
        <end position="471"/>
    </location>
</feature>
<dbReference type="InterPro" id="IPR044049">
    <property type="entry name" value="EccD_transm"/>
</dbReference>
<dbReference type="Proteomes" id="UP000008703">
    <property type="component" value="Chromosome"/>
</dbReference>
<evidence type="ECO:0000256" key="2">
    <source>
        <dbReference type="ARBA" id="ARBA00006162"/>
    </source>
</evidence>
<dbReference type="Pfam" id="PF19053">
    <property type="entry name" value="EccD"/>
    <property type="match status" value="1"/>
</dbReference>
<dbReference type="Gene3D" id="3.10.20.90">
    <property type="entry name" value="Phosphatidylinositol 3-kinase Catalytic Subunit, Chain A, domain 1"/>
    <property type="match status" value="1"/>
</dbReference>
<dbReference type="NCBIfam" id="TIGR03920">
    <property type="entry name" value="T7SS_EccD"/>
    <property type="match status" value="1"/>
</dbReference>
<comment type="similarity">
    <text evidence="2">Belongs to the EccD/Snm4 family.</text>
</comment>
<dbReference type="KEGG" id="svl:Strvi_2708"/>
<evidence type="ECO:0000256" key="4">
    <source>
        <dbReference type="ARBA" id="ARBA00022692"/>
    </source>
</evidence>
<dbReference type="InterPro" id="IPR024962">
    <property type="entry name" value="YukD-like"/>
</dbReference>